<organism evidence="3 4">
    <name type="scientific">Vitis vinifera</name>
    <name type="common">Grape</name>
    <dbReference type="NCBI Taxonomy" id="29760"/>
    <lineage>
        <taxon>Eukaryota</taxon>
        <taxon>Viridiplantae</taxon>
        <taxon>Streptophyta</taxon>
        <taxon>Embryophyta</taxon>
        <taxon>Tracheophyta</taxon>
        <taxon>Spermatophyta</taxon>
        <taxon>Magnoliopsida</taxon>
        <taxon>eudicotyledons</taxon>
        <taxon>Gunneridae</taxon>
        <taxon>Pentapetalae</taxon>
        <taxon>rosids</taxon>
        <taxon>Vitales</taxon>
        <taxon>Vitaceae</taxon>
        <taxon>Viteae</taxon>
        <taxon>Vitis</taxon>
    </lineage>
</organism>
<dbReference type="PANTHER" id="PTHR33116">
    <property type="entry name" value="REVERSE TRANSCRIPTASE ZINC-BINDING DOMAIN-CONTAINING PROTEIN-RELATED-RELATED"/>
    <property type="match status" value="1"/>
</dbReference>
<proteinExistence type="predicted"/>
<sequence>MFKEFHEQSSFLKSLNNTFLVLIPKKGGAVDLGDFRPISLLGGLYKLMAKVLANRLKRVLNKVVAPTQNAFVMGRQILDASLIANEFSVLVNGVPAGFFPSSKGLRQGDPLSPYLFVLGMEVLDALIRRAVAGGYLLGCSFQGDRRHNLKISHLFFVDDTIVFCEANKEHLTHLSWILLWFEAASGLRINLDKSEIIPVGVVEEMTVELGCRVGSLPSQYLGLPLGAPNKTPSVWDGVEEKMRRRLARWKRQYILKGGRITLIRSSLASMPIYHMSLFRMPKSMARRLDKQGGLGLRKLVLLNKALLGKWIWRFAYDKDNLWKQVITTKYGQEGHGWRAKRAYGAFGVGVWMEIWKETDWCWDNMGFIVGKGSKINFWTDVWCNGTRLSQNFPHLFAMASHRNATVEEMWDQNFGQGGCNIRFLRDFNDWEMDMIGNLLHVLRDYKPSMEEDSVCWKGGRNGKFRVKEAYRLVARPNDIVFPSRCIWVNSVPTKVAFYAWEVTWGRVLTLDRLQKRGWQLPNCCFLCGCEEETVNHILIHCIVVRVLWDIVLGLSGVQWVFPETVKEVSRHSSFLESRCFYVVSTDGHKEDFSYRKCLENFIKEKYPDNAETFIGKYFRRPRAGGNRERSVIPEDGGNREQSVVPEETGREEEFYQASLDRGRLLVVYWALHKPVIVLKCKYFKAVSFWKADITAGNWNPGRRRGWRGVVVGRFEDEGKGEEVKGKGRKEKMEKKRVRAWKSGWERGHDAITSHTIEFRLHDVMMRRMTLLPCMFKLLLTF</sequence>
<dbReference type="CDD" id="cd01650">
    <property type="entry name" value="RT_nLTR_like"/>
    <property type="match status" value="1"/>
</dbReference>
<gene>
    <name evidence="3" type="primary">NRPE1_5</name>
    <name evidence="3" type="ORF">CK203_054883</name>
</gene>
<dbReference type="Gene3D" id="3.10.450.40">
    <property type="match status" value="1"/>
</dbReference>
<dbReference type="SUPFAM" id="SSF56672">
    <property type="entry name" value="DNA/RNA polymerases"/>
    <property type="match status" value="1"/>
</dbReference>
<evidence type="ECO:0000259" key="2">
    <source>
        <dbReference type="PROSITE" id="PS50878"/>
    </source>
</evidence>
<evidence type="ECO:0000313" key="4">
    <source>
        <dbReference type="Proteomes" id="UP000288805"/>
    </source>
</evidence>
<dbReference type="InterPro" id="IPR026960">
    <property type="entry name" value="RVT-Znf"/>
</dbReference>
<dbReference type="Proteomes" id="UP000288805">
    <property type="component" value="Unassembled WGS sequence"/>
</dbReference>
<feature type="region of interest" description="Disordered" evidence="1">
    <location>
        <begin position="626"/>
        <end position="647"/>
    </location>
</feature>
<dbReference type="InterPro" id="IPR043502">
    <property type="entry name" value="DNA/RNA_pol_sf"/>
</dbReference>
<accession>A0A438GAX7</accession>
<feature type="compositionally biased region" description="Basic and acidic residues" evidence="1">
    <location>
        <begin position="626"/>
        <end position="638"/>
    </location>
</feature>
<dbReference type="Pfam" id="PF11523">
    <property type="entry name" value="DUF3223"/>
    <property type="match status" value="1"/>
</dbReference>
<keyword evidence="3" id="KW-0240">DNA-directed RNA polymerase</keyword>
<comment type="caution">
    <text evidence="3">The sequence shown here is derived from an EMBL/GenBank/DDBJ whole genome shotgun (WGS) entry which is preliminary data.</text>
</comment>
<feature type="domain" description="Reverse transcriptase" evidence="2">
    <location>
        <begin position="4"/>
        <end position="225"/>
    </location>
</feature>
<dbReference type="PANTHER" id="PTHR33116:SF78">
    <property type="entry name" value="OS12G0587133 PROTEIN"/>
    <property type="match status" value="1"/>
</dbReference>
<dbReference type="PROSITE" id="PS50878">
    <property type="entry name" value="RT_POL"/>
    <property type="match status" value="1"/>
</dbReference>
<dbReference type="InterPro" id="IPR000477">
    <property type="entry name" value="RT_dom"/>
</dbReference>
<keyword evidence="3" id="KW-0804">Transcription</keyword>
<dbReference type="Pfam" id="PF00078">
    <property type="entry name" value="RVT_1"/>
    <property type="match status" value="1"/>
</dbReference>
<reference evidence="3 4" key="1">
    <citation type="journal article" date="2018" name="PLoS Genet.">
        <title>Population sequencing reveals clonal diversity and ancestral inbreeding in the grapevine cultivar Chardonnay.</title>
        <authorList>
            <person name="Roach M.J."/>
            <person name="Johnson D.L."/>
            <person name="Bohlmann J."/>
            <person name="van Vuuren H.J."/>
            <person name="Jones S.J."/>
            <person name="Pretorius I.S."/>
            <person name="Schmidt S.A."/>
            <person name="Borneman A.R."/>
        </authorList>
    </citation>
    <scope>NUCLEOTIDE SEQUENCE [LARGE SCALE GENOMIC DNA]</scope>
    <source>
        <strain evidence="4">cv. Chardonnay</strain>
        <tissue evidence="3">Leaf</tissue>
    </source>
</reference>
<evidence type="ECO:0000313" key="3">
    <source>
        <dbReference type="EMBL" id="RVW69349.1"/>
    </source>
</evidence>
<dbReference type="Pfam" id="PF13966">
    <property type="entry name" value="zf-RVT"/>
    <property type="match status" value="1"/>
</dbReference>
<dbReference type="AlphaFoldDB" id="A0A438GAX7"/>
<dbReference type="GO" id="GO:0000428">
    <property type="term" value="C:DNA-directed RNA polymerase complex"/>
    <property type="evidence" value="ECO:0007669"/>
    <property type="project" value="UniProtKB-KW"/>
</dbReference>
<name>A0A438GAX7_VITVI</name>
<dbReference type="EMBL" id="QGNW01000500">
    <property type="protein sequence ID" value="RVW69349.1"/>
    <property type="molecule type" value="Genomic_DNA"/>
</dbReference>
<protein>
    <submittedName>
        <fullName evidence="3">DNA-directed RNA polymerase V subunit 1</fullName>
    </submittedName>
</protein>
<evidence type="ECO:0000256" key="1">
    <source>
        <dbReference type="SAM" id="MobiDB-lite"/>
    </source>
</evidence>